<dbReference type="Gene3D" id="3.60.10.10">
    <property type="entry name" value="Endonuclease/exonuclease/phosphatase"/>
    <property type="match status" value="2"/>
</dbReference>
<gene>
    <name evidence="2" type="ORF">KSP40_PGU015259</name>
</gene>
<evidence type="ECO:0000313" key="2">
    <source>
        <dbReference type="EMBL" id="KAK8943471.1"/>
    </source>
</evidence>
<keyword evidence="3" id="KW-1185">Reference proteome</keyword>
<dbReference type="InterPro" id="IPR005135">
    <property type="entry name" value="Endo/exonuclease/phosphatase"/>
</dbReference>
<name>A0ABR2LL79_9ASPA</name>
<evidence type="ECO:0000313" key="3">
    <source>
        <dbReference type="Proteomes" id="UP001412067"/>
    </source>
</evidence>
<reference evidence="2 3" key="1">
    <citation type="journal article" date="2022" name="Nat. Plants">
        <title>Genomes of leafy and leafless Platanthera orchids illuminate the evolution of mycoheterotrophy.</title>
        <authorList>
            <person name="Li M.H."/>
            <person name="Liu K.W."/>
            <person name="Li Z."/>
            <person name="Lu H.C."/>
            <person name="Ye Q.L."/>
            <person name="Zhang D."/>
            <person name="Wang J.Y."/>
            <person name="Li Y.F."/>
            <person name="Zhong Z.M."/>
            <person name="Liu X."/>
            <person name="Yu X."/>
            <person name="Liu D.K."/>
            <person name="Tu X.D."/>
            <person name="Liu B."/>
            <person name="Hao Y."/>
            <person name="Liao X.Y."/>
            <person name="Jiang Y.T."/>
            <person name="Sun W.H."/>
            <person name="Chen J."/>
            <person name="Chen Y.Q."/>
            <person name="Ai Y."/>
            <person name="Zhai J.W."/>
            <person name="Wu S.S."/>
            <person name="Zhou Z."/>
            <person name="Hsiao Y.Y."/>
            <person name="Wu W.L."/>
            <person name="Chen Y.Y."/>
            <person name="Lin Y.F."/>
            <person name="Hsu J.L."/>
            <person name="Li C.Y."/>
            <person name="Wang Z.W."/>
            <person name="Zhao X."/>
            <person name="Zhong W.Y."/>
            <person name="Ma X.K."/>
            <person name="Ma L."/>
            <person name="Huang J."/>
            <person name="Chen G.Z."/>
            <person name="Huang M.Z."/>
            <person name="Huang L."/>
            <person name="Peng D.H."/>
            <person name="Luo Y.B."/>
            <person name="Zou S.Q."/>
            <person name="Chen S.P."/>
            <person name="Lan S."/>
            <person name="Tsai W.C."/>
            <person name="Van de Peer Y."/>
            <person name="Liu Z.J."/>
        </authorList>
    </citation>
    <scope>NUCLEOTIDE SEQUENCE [LARGE SCALE GENOMIC DNA]</scope>
    <source>
        <strain evidence="2">Lor288</strain>
    </source>
</reference>
<evidence type="ECO:0000259" key="1">
    <source>
        <dbReference type="Pfam" id="PF03372"/>
    </source>
</evidence>
<dbReference type="InterPro" id="IPR036691">
    <property type="entry name" value="Endo/exonu/phosph_ase_sf"/>
</dbReference>
<sequence length="443" mass="50692">MEQPHDPSKAHHWFEAHRKAAGFPRLQYPRPYLPPQSALGREGYFLGGGTSPVQSADFRRRTRLIRCSLAVDWVSGEPGVRDRRWYNPERRHLPNLDRRWVEAEKSSALPQSEEDKFILISYNILGVSNSLEHPDLYMNVPFDAIRWESRKQLICEDIRRSNADVVCLQEVDRFYDLERNLKKEGYAGRYKPRTGHAKDGCAIFWKNKRFNLLEEQAIEFSALGLRENVAQLFVFEVRILLQQAHALSEKWGGLPVVLAGDFNSTPESAIYEFLSTSELNITKHDRRFLSGQERFQPTINGFSGLINHSWTDEELINASGTSSCDLLTHPLKLRSAYACIKGSERTRSSYGEPLATSYHSKFMGTVDYLWYSGELEPARVLDTIPISALKSVGGLPSKNIGSDHLHLASEFIFIPRREELNITAKEQKRKRLRKNSSKQAPDS</sequence>
<dbReference type="SUPFAM" id="SSF56219">
    <property type="entry name" value="DNase I-like"/>
    <property type="match status" value="1"/>
</dbReference>
<dbReference type="PANTHER" id="PTHR12121:SF82">
    <property type="entry name" value="CARBON CATABOLITE REPRESSOR PROTEIN 4 HOMOLOG 3"/>
    <property type="match status" value="1"/>
</dbReference>
<organism evidence="2 3">
    <name type="scientific">Platanthera guangdongensis</name>
    <dbReference type="NCBI Taxonomy" id="2320717"/>
    <lineage>
        <taxon>Eukaryota</taxon>
        <taxon>Viridiplantae</taxon>
        <taxon>Streptophyta</taxon>
        <taxon>Embryophyta</taxon>
        <taxon>Tracheophyta</taxon>
        <taxon>Spermatophyta</taxon>
        <taxon>Magnoliopsida</taxon>
        <taxon>Liliopsida</taxon>
        <taxon>Asparagales</taxon>
        <taxon>Orchidaceae</taxon>
        <taxon>Orchidoideae</taxon>
        <taxon>Orchideae</taxon>
        <taxon>Orchidinae</taxon>
        <taxon>Platanthera</taxon>
    </lineage>
</organism>
<dbReference type="EMBL" id="JBBWWR010000018">
    <property type="protein sequence ID" value="KAK8943471.1"/>
    <property type="molecule type" value="Genomic_DNA"/>
</dbReference>
<feature type="domain" description="Endonuclease/exonuclease/phosphatase" evidence="1">
    <location>
        <begin position="120"/>
        <end position="404"/>
    </location>
</feature>
<comment type="caution">
    <text evidence="2">The sequence shown here is derived from an EMBL/GenBank/DDBJ whole genome shotgun (WGS) entry which is preliminary data.</text>
</comment>
<dbReference type="InterPro" id="IPR050410">
    <property type="entry name" value="CCR4/nocturin_mRNA_transcr"/>
</dbReference>
<proteinExistence type="predicted"/>
<protein>
    <recommendedName>
        <fullName evidence="1">Endonuclease/exonuclease/phosphatase domain-containing protein</fullName>
    </recommendedName>
</protein>
<accession>A0ABR2LL79</accession>
<dbReference type="Pfam" id="PF03372">
    <property type="entry name" value="Exo_endo_phos"/>
    <property type="match status" value="1"/>
</dbReference>
<dbReference type="Proteomes" id="UP001412067">
    <property type="component" value="Unassembled WGS sequence"/>
</dbReference>
<dbReference type="PANTHER" id="PTHR12121">
    <property type="entry name" value="CARBON CATABOLITE REPRESSOR PROTEIN 4"/>
    <property type="match status" value="1"/>
</dbReference>